<sequence length="74" mass="8224">MLKSLEALFYMVSQGRFERPTFPLGGAKFPVFKKGPPERVYISALVNCLVLARAFGQPLAMQGSVPPQRLNPMK</sequence>
<dbReference type="AlphaFoldDB" id="A0AAX2H2M9"/>
<comment type="caution">
    <text evidence="1">The sequence shown here is derived from an EMBL/GenBank/DDBJ whole genome shotgun (WGS) entry which is preliminary data.</text>
</comment>
<dbReference type="EMBL" id="OBKZ01000003">
    <property type="protein sequence ID" value="SOB49228.1"/>
    <property type="molecule type" value="Genomic_DNA"/>
</dbReference>
<name>A0AAX2H2M9_9PSED</name>
<protein>
    <submittedName>
        <fullName evidence="1">Uncharacterized protein</fullName>
    </submittedName>
</protein>
<evidence type="ECO:0000313" key="1">
    <source>
        <dbReference type="EMBL" id="SOB49228.1"/>
    </source>
</evidence>
<reference evidence="1 2" key="1">
    <citation type="submission" date="2017-08" db="EMBL/GenBank/DDBJ databases">
        <authorList>
            <person name="Chaillou S."/>
        </authorList>
    </citation>
    <scope>NUCLEOTIDE SEQUENCE [LARGE SCALE GENOMIC DNA]</scope>
    <source>
        <strain evidence="1 2">MFPA15A1205</strain>
    </source>
</reference>
<dbReference type="Proteomes" id="UP000219564">
    <property type="component" value="Unassembled WGS sequence"/>
</dbReference>
<organism evidence="1 2">
    <name type="scientific">Pseudomonas lundensis</name>
    <dbReference type="NCBI Taxonomy" id="86185"/>
    <lineage>
        <taxon>Bacteria</taxon>
        <taxon>Pseudomonadati</taxon>
        <taxon>Pseudomonadota</taxon>
        <taxon>Gammaproteobacteria</taxon>
        <taxon>Pseudomonadales</taxon>
        <taxon>Pseudomonadaceae</taxon>
        <taxon>Pseudomonas</taxon>
    </lineage>
</organism>
<accession>A0AAX2H2M9</accession>
<gene>
    <name evidence="1" type="ORF">PLUA15_110049</name>
</gene>
<evidence type="ECO:0000313" key="2">
    <source>
        <dbReference type="Proteomes" id="UP000219564"/>
    </source>
</evidence>
<proteinExistence type="predicted"/>